<dbReference type="Gene3D" id="2.130.10.10">
    <property type="entry name" value="YVTN repeat-like/Quinoprotein amine dehydrogenase"/>
    <property type="match status" value="1"/>
</dbReference>
<evidence type="ECO:0008006" key="2">
    <source>
        <dbReference type="Google" id="ProtNLM"/>
    </source>
</evidence>
<evidence type="ECO:0000313" key="1">
    <source>
        <dbReference type="EMBL" id="CAE0437831.1"/>
    </source>
</evidence>
<dbReference type="EMBL" id="HBIN01010794">
    <property type="protein sequence ID" value="CAE0437831.1"/>
    <property type="molecule type" value="Transcribed_RNA"/>
</dbReference>
<dbReference type="InterPro" id="IPR015943">
    <property type="entry name" value="WD40/YVTN_repeat-like_dom_sf"/>
</dbReference>
<sequence>MTQNSGCFDWEVKKDEKTGSISHELNRLESHLLPKAGREGVPVCLSFAGKKRESGDTHYLACAMQSGVIHVLSGFSLKVETTIEKTFIDPNDSKSPVTSLQTSSDGNWLACIRNGGDISIYNLQTLELHTQIPMALLGNSKPCACGFHKADNNNLVIVCNDNRFYVYSVAERQISNWSAANSEKIPAAITNHASRIRGLCFNKSQPDIFCLWSPSFMLFVDTTKRVALASEKQTKKELYKPSEKRVKDLGLKIKDCYRPLVSAEYIGENEIVVVESPWIKVMQHFPNVLHRKRYGGNN</sequence>
<organism evidence="1">
    <name type="scientific">Aplanochytrium stocchinoi</name>
    <dbReference type="NCBI Taxonomy" id="215587"/>
    <lineage>
        <taxon>Eukaryota</taxon>
        <taxon>Sar</taxon>
        <taxon>Stramenopiles</taxon>
        <taxon>Bigyra</taxon>
        <taxon>Labyrinthulomycetes</taxon>
        <taxon>Thraustochytrida</taxon>
        <taxon>Thraustochytriidae</taxon>
        <taxon>Aplanochytrium</taxon>
    </lineage>
</organism>
<dbReference type="PANTHER" id="PTHR45086">
    <property type="entry name" value="WD REPEAT-CONTAINING PROTEIN PCN"/>
    <property type="match status" value="1"/>
</dbReference>
<gene>
    <name evidence="1" type="ORF">ASTO00021_LOCUS8085</name>
</gene>
<dbReference type="PANTHER" id="PTHR45086:SF1">
    <property type="entry name" value="WD REPEAT-CONTAINING PROTEIN PCN"/>
    <property type="match status" value="1"/>
</dbReference>
<dbReference type="InterPro" id="IPR044622">
    <property type="entry name" value="PCN"/>
</dbReference>
<dbReference type="AlphaFoldDB" id="A0A7S3LRS2"/>
<accession>A0A7S3LRS2</accession>
<dbReference type="InterPro" id="IPR036322">
    <property type="entry name" value="WD40_repeat_dom_sf"/>
</dbReference>
<name>A0A7S3LRS2_9STRA</name>
<reference evidence="1" key="1">
    <citation type="submission" date="2021-01" db="EMBL/GenBank/DDBJ databases">
        <authorList>
            <person name="Corre E."/>
            <person name="Pelletier E."/>
            <person name="Niang G."/>
            <person name="Scheremetjew M."/>
            <person name="Finn R."/>
            <person name="Kale V."/>
            <person name="Holt S."/>
            <person name="Cochrane G."/>
            <person name="Meng A."/>
            <person name="Brown T."/>
            <person name="Cohen L."/>
        </authorList>
    </citation>
    <scope>NUCLEOTIDE SEQUENCE</scope>
    <source>
        <strain evidence="1">GSBS06</strain>
    </source>
</reference>
<protein>
    <recommendedName>
        <fullName evidence="2">Anaphase-promoting complex subunit 4 WD40 domain-containing protein</fullName>
    </recommendedName>
</protein>
<proteinExistence type="predicted"/>
<dbReference type="SUPFAM" id="SSF50978">
    <property type="entry name" value="WD40 repeat-like"/>
    <property type="match status" value="1"/>
</dbReference>